<comment type="caution">
    <text evidence="2">The sequence shown here is derived from an EMBL/GenBank/DDBJ whole genome shotgun (WGS) entry which is preliminary data.</text>
</comment>
<keyword evidence="1" id="KW-0472">Membrane</keyword>
<keyword evidence="3" id="KW-1185">Reference proteome</keyword>
<gene>
    <name evidence="2" type="ORF">LX32DRAFT_308703</name>
</gene>
<keyword evidence="1" id="KW-1133">Transmembrane helix</keyword>
<name>A0AAD9HVB9_9PEZI</name>
<organism evidence="2 3">
    <name type="scientific">Colletotrichum zoysiae</name>
    <dbReference type="NCBI Taxonomy" id="1216348"/>
    <lineage>
        <taxon>Eukaryota</taxon>
        <taxon>Fungi</taxon>
        <taxon>Dikarya</taxon>
        <taxon>Ascomycota</taxon>
        <taxon>Pezizomycotina</taxon>
        <taxon>Sordariomycetes</taxon>
        <taxon>Hypocreomycetidae</taxon>
        <taxon>Glomerellales</taxon>
        <taxon>Glomerellaceae</taxon>
        <taxon>Colletotrichum</taxon>
        <taxon>Colletotrichum graminicola species complex</taxon>
    </lineage>
</organism>
<proteinExistence type="predicted"/>
<accession>A0AAD9HVB9</accession>
<dbReference type="Proteomes" id="UP001232148">
    <property type="component" value="Unassembled WGS sequence"/>
</dbReference>
<evidence type="ECO:0000313" key="3">
    <source>
        <dbReference type="Proteomes" id="UP001232148"/>
    </source>
</evidence>
<evidence type="ECO:0000256" key="1">
    <source>
        <dbReference type="SAM" id="Phobius"/>
    </source>
</evidence>
<dbReference type="AlphaFoldDB" id="A0AAD9HVB9"/>
<evidence type="ECO:0000313" key="2">
    <source>
        <dbReference type="EMBL" id="KAK2034986.1"/>
    </source>
</evidence>
<protein>
    <submittedName>
        <fullName evidence="2">Uncharacterized protein</fullName>
    </submittedName>
</protein>
<keyword evidence="1" id="KW-0812">Transmembrane</keyword>
<feature type="transmembrane region" description="Helical" evidence="1">
    <location>
        <begin position="59"/>
        <end position="81"/>
    </location>
</feature>
<dbReference type="EMBL" id="MU842811">
    <property type="protein sequence ID" value="KAK2034986.1"/>
    <property type="molecule type" value="Genomic_DNA"/>
</dbReference>
<reference evidence="2" key="1">
    <citation type="submission" date="2021-06" db="EMBL/GenBank/DDBJ databases">
        <title>Comparative genomics, transcriptomics and evolutionary studies reveal genomic signatures of adaptation to plant cell wall in hemibiotrophic fungi.</title>
        <authorList>
            <consortium name="DOE Joint Genome Institute"/>
            <person name="Baroncelli R."/>
            <person name="Diaz J.F."/>
            <person name="Benocci T."/>
            <person name="Peng M."/>
            <person name="Battaglia E."/>
            <person name="Haridas S."/>
            <person name="Andreopoulos W."/>
            <person name="Labutti K."/>
            <person name="Pangilinan J."/>
            <person name="Floch G.L."/>
            <person name="Makela M.R."/>
            <person name="Henrissat B."/>
            <person name="Grigoriev I.V."/>
            <person name="Crouch J.A."/>
            <person name="De Vries R.P."/>
            <person name="Sukno S.A."/>
            <person name="Thon M.R."/>
        </authorList>
    </citation>
    <scope>NUCLEOTIDE SEQUENCE</scope>
    <source>
        <strain evidence="2">MAFF235873</strain>
    </source>
</reference>
<sequence>MPCTAQQRSRPPRPSPCLIRLISFEVRGWRFPIVPAYLPTYKYLPDRRQRMDKVKQAPVSMRVILSHCIYLPAFVSLLFFFPRRSRGLVFLEFRTLVPV</sequence>